<evidence type="ECO:0000256" key="1">
    <source>
        <dbReference type="SAM" id="Phobius"/>
    </source>
</evidence>
<name>Q1WCK4_ICTPU</name>
<keyword evidence="1" id="KW-0472">Membrane</keyword>
<proteinExistence type="evidence at transcript level"/>
<feature type="non-terminal residue" evidence="2">
    <location>
        <position position="86"/>
    </location>
</feature>
<keyword evidence="1" id="KW-0812">Transmembrane</keyword>
<dbReference type="AlphaFoldDB" id="Q1WCK4"/>
<evidence type="ECO:0000313" key="2">
    <source>
        <dbReference type="EMBL" id="ABD85493.1"/>
    </source>
</evidence>
<sequence>LCVCFLGFFLLSFVCCLFFLIMTTSACILLMAFQLKISPHTPHLSSYFSRIKNGCLQPLGPISRAYNKGLWPLTHLTGDSTMHTYD</sequence>
<protein>
    <submittedName>
        <fullName evidence="2">Uncharacterized protein</fullName>
    </submittedName>
</protein>
<organism evidence="2">
    <name type="scientific">Ictalurus punctatus</name>
    <name type="common">Channel catfish</name>
    <name type="synonym">Silurus punctatus</name>
    <dbReference type="NCBI Taxonomy" id="7998"/>
    <lineage>
        <taxon>Eukaryota</taxon>
        <taxon>Metazoa</taxon>
        <taxon>Chordata</taxon>
        <taxon>Craniata</taxon>
        <taxon>Vertebrata</taxon>
        <taxon>Euteleostomi</taxon>
        <taxon>Actinopterygii</taxon>
        <taxon>Neopterygii</taxon>
        <taxon>Teleostei</taxon>
        <taxon>Ostariophysi</taxon>
        <taxon>Siluriformes</taxon>
        <taxon>Ictaluridae</taxon>
        <taxon>Ictalurus</taxon>
    </lineage>
</organism>
<feature type="non-terminal residue" evidence="2">
    <location>
        <position position="1"/>
    </location>
</feature>
<reference evidence="2" key="1">
    <citation type="submission" date="2006-02" db="EMBL/GenBank/DDBJ databases">
        <title>Channel catfish gene expression after Edwardsiella ictaluri infection.</title>
        <authorList>
            <person name="Yeh H.-Y."/>
            <person name="Klesius P.H."/>
        </authorList>
    </citation>
    <scope>NUCLEOTIDE SEQUENCE</scope>
    <source>
        <tissue evidence="2">Ovary</tissue>
    </source>
</reference>
<keyword evidence="1" id="KW-1133">Transmembrane helix</keyword>
<accession>Q1WCK4</accession>
<feature type="transmembrane region" description="Helical" evidence="1">
    <location>
        <begin position="6"/>
        <end position="33"/>
    </location>
</feature>
<dbReference type="EMBL" id="DQ399434">
    <property type="protein sequence ID" value="ABD85493.1"/>
    <property type="molecule type" value="mRNA"/>
</dbReference>